<proteinExistence type="predicted"/>
<reference evidence="2 3" key="1">
    <citation type="submission" date="2024-01" db="EMBL/GenBank/DDBJ databases">
        <title>Seven novel Bacillus-like species.</title>
        <authorList>
            <person name="Liu G."/>
        </authorList>
    </citation>
    <scope>NUCLEOTIDE SEQUENCE [LARGE SCALE GENOMIC DNA]</scope>
    <source>
        <strain evidence="2 3">FJAT-51614</strain>
    </source>
</reference>
<dbReference type="RefSeq" id="WP_336498471.1">
    <property type="nucleotide sequence ID" value="NZ_JBAWSY010000013.1"/>
</dbReference>
<accession>A0ABU8F7D2</accession>
<sequence length="116" mass="13032">MSYAIIIMSIGVLLIIVSFFVKDSTKKMESEVEELSITLYQETSAIKRRLKIVEEELLLEGSKITVPKKQKTKPVIHEIIKSQVLALHKQGFSLPEISKRSSLSVEEVKYVIGGGK</sequence>
<dbReference type="EMBL" id="JBAWSY010000013">
    <property type="protein sequence ID" value="MEI4770903.1"/>
    <property type="molecule type" value="Genomic_DNA"/>
</dbReference>
<dbReference type="Proteomes" id="UP001364890">
    <property type="component" value="Unassembled WGS sequence"/>
</dbReference>
<evidence type="ECO:0008006" key="4">
    <source>
        <dbReference type="Google" id="ProtNLM"/>
    </source>
</evidence>
<keyword evidence="1" id="KW-0812">Transmembrane</keyword>
<evidence type="ECO:0000313" key="3">
    <source>
        <dbReference type="Proteomes" id="UP001364890"/>
    </source>
</evidence>
<organism evidence="2 3">
    <name type="scientific">Psychrobacillus mangrovi</name>
    <dbReference type="NCBI Taxonomy" id="3117745"/>
    <lineage>
        <taxon>Bacteria</taxon>
        <taxon>Bacillati</taxon>
        <taxon>Bacillota</taxon>
        <taxon>Bacilli</taxon>
        <taxon>Bacillales</taxon>
        <taxon>Bacillaceae</taxon>
        <taxon>Psychrobacillus</taxon>
    </lineage>
</organism>
<keyword evidence="1" id="KW-0472">Membrane</keyword>
<gene>
    <name evidence="2" type="ORF">WAX74_14870</name>
</gene>
<evidence type="ECO:0000256" key="1">
    <source>
        <dbReference type="SAM" id="Phobius"/>
    </source>
</evidence>
<name>A0ABU8F7D2_9BACI</name>
<keyword evidence="1" id="KW-1133">Transmembrane helix</keyword>
<evidence type="ECO:0000313" key="2">
    <source>
        <dbReference type="EMBL" id="MEI4770903.1"/>
    </source>
</evidence>
<comment type="caution">
    <text evidence="2">The sequence shown here is derived from an EMBL/GenBank/DDBJ whole genome shotgun (WGS) entry which is preliminary data.</text>
</comment>
<feature type="transmembrane region" description="Helical" evidence="1">
    <location>
        <begin position="6"/>
        <end position="21"/>
    </location>
</feature>
<protein>
    <recommendedName>
        <fullName evidence="4">Resolvase HTH domain-containing protein</fullName>
    </recommendedName>
</protein>
<keyword evidence="3" id="KW-1185">Reference proteome</keyword>